<accession>A0AAV3FTU0</accession>
<evidence type="ECO:0000313" key="1">
    <source>
        <dbReference type="EMBL" id="EIQ82354.1"/>
    </source>
</evidence>
<comment type="caution">
    <text evidence="1">The sequence shown here is derived from an EMBL/GenBank/DDBJ whole genome shotgun (WGS) entry which is preliminary data.</text>
</comment>
<gene>
    <name evidence="1" type="ORF">SCAZ3_08335</name>
</gene>
<reference evidence="1 2" key="1">
    <citation type="journal article" date="2012" name="PLoS ONE">
        <title>Gene Repertoire Evolution of Streptococcus pyogenes Inferred from Phylogenomic Analysis with Streptococcus canis and Streptococcus dysgalactiae.</title>
        <authorList>
            <person name="Lefebure T."/>
            <person name="Richards V.P."/>
            <person name="Lang P."/>
            <person name="Pavinski-Bitar P."/>
            <person name="Stanhope M.J."/>
        </authorList>
    </citation>
    <scope>NUCLEOTIDE SEQUENCE [LARGE SCALE GENOMIC DNA]</scope>
    <source>
        <strain evidence="1 2">FSL Z3-227</strain>
    </source>
</reference>
<proteinExistence type="predicted"/>
<sequence length="130" mass="14804">MKLSINVNVKCAAVSHPSWVSGLKLSLKISISRPISVSPFMGEWIEIFNKDKAEIDRFVSPFMGEWIEICYFDSTIITCKVSPFMGEWIEILTTTTTTQLPLVSSFMGEWIEIFCFDYILGMSIRLILHG</sequence>
<organism evidence="1 2">
    <name type="scientific">Streptococcus canis FSL Z3-227</name>
    <dbReference type="NCBI Taxonomy" id="482234"/>
    <lineage>
        <taxon>Bacteria</taxon>
        <taxon>Bacillati</taxon>
        <taxon>Bacillota</taxon>
        <taxon>Bacilli</taxon>
        <taxon>Lactobacillales</taxon>
        <taxon>Streptococcaceae</taxon>
        <taxon>Streptococcus</taxon>
    </lineage>
</organism>
<name>A0AAV3FTU0_STRCB</name>
<evidence type="ECO:0000313" key="2">
    <source>
        <dbReference type="Proteomes" id="UP000004423"/>
    </source>
</evidence>
<dbReference type="EMBL" id="AIDX01000001">
    <property type="protein sequence ID" value="EIQ82354.1"/>
    <property type="molecule type" value="Genomic_DNA"/>
</dbReference>
<dbReference type="Proteomes" id="UP000004423">
    <property type="component" value="Unassembled WGS sequence"/>
</dbReference>
<dbReference type="AlphaFoldDB" id="A0AAV3FTU0"/>
<protein>
    <submittedName>
        <fullName evidence="1">Uncharacterized protein</fullName>
    </submittedName>
</protein>